<comment type="caution">
    <text evidence="1">The sequence shown here is derived from an EMBL/GenBank/DDBJ whole genome shotgun (WGS) entry which is preliminary data.</text>
</comment>
<dbReference type="AlphaFoldDB" id="A0A645AZJ2"/>
<proteinExistence type="predicted"/>
<accession>A0A645AZJ2</accession>
<evidence type="ECO:0000313" key="1">
    <source>
        <dbReference type="EMBL" id="MPM57721.1"/>
    </source>
</evidence>
<sequence length="70" mass="7947">MEVATRHVKADVSLASQSQQQIIQSPQLMQCLFVLLTLFRDEVLFDCGIDRVDVPGVYVDVVQKRVLDEL</sequence>
<protein>
    <submittedName>
        <fullName evidence="1">Uncharacterized protein</fullName>
    </submittedName>
</protein>
<name>A0A645AZJ2_9ZZZZ</name>
<gene>
    <name evidence="1" type="ORF">SDC9_104544</name>
</gene>
<reference evidence="1" key="1">
    <citation type="submission" date="2019-08" db="EMBL/GenBank/DDBJ databases">
        <authorList>
            <person name="Kucharzyk K."/>
            <person name="Murdoch R.W."/>
            <person name="Higgins S."/>
            <person name="Loffler F."/>
        </authorList>
    </citation>
    <scope>NUCLEOTIDE SEQUENCE</scope>
</reference>
<organism evidence="1">
    <name type="scientific">bioreactor metagenome</name>
    <dbReference type="NCBI Taxonomy" id="1076179"/>
    <lineage>
        <taxon>unclassified sequences</taxon>
        <taxon>metagenomes</taxon>
        <taxon>ecological metagenomes</taxon>
    </lineage>
</organism>
<dbReference type="EMBL" id="VSSQ01016411">
    <property type="protein sequence ID" value="MPM57721.1"/>
    <property type="molecule type" value="Genomic_DNA"/>
</dbReference>